<dbReference type="EMBL" id="JAHLFE010000208">
    <property type="protein sequence ID" value="MBU3845180.1"/>
    <property type="molecule type" value="Genomic_DNA"/>
</dbReference>
<dbReference type="AlphaFoldDB" id="A0A948THV9"/>
<sequence>MSMDFKPVPPDGKVVDLRKAPAAKTPEQIEEEKKEKHERVRRNLRLIALAVAAYYFISAGYSWYEESQLEDAHIVAQVQNPLRDPQAFRDTFNQLLDQADTSLPLANANDTTEGFVAVLSTAIEIKGYAKPNSKELNSVQIQTRYPDAFPPESLKAFQTFVLACERMVNHNAQPDFADEVLRQIGLEPMLDANPDDKYFEAATVRSNYFEYTTTFTSGPIDELTLVATPRVNITTVTDESVSSTAPESLDESNVAETMAAHDLQDVERAAAAQVATERADAEPLREALEQEQLNDDVPQI</sequence>
<name>A0A948THV9_9GAMM</name>
<feature type="compositionally biased region" description="Basic and acidic residues" evidence="1">
    <location>
        <begin position="277"/>
        <end position="288"/>
    </location>
</feature>
<dbReference type="Proteomes" id="UP000733611">
    <property type="component" value="Unassembled WGS sequence"/>
</dbReference>
<evidence type="ECO:0000313" key="2">
    <source>
        <dbReference type="EMBL" id="MBU3845180.1"/>
    </source>
</evidence>
<reference evidence="2" key="1">
    <citation type="journal article" date="2021" name="PeerJ">
        <title>Extensive microbial diversity within the chicken gut microbiome revealed by metagenomics and culture.</title>
        <authorList>
            <person name="Gilroy R."/>
            <person name="Ravi A."/>
            <person name="Getino M."/>
            <person name="Pursley I."/>
            <person name="Horton D.L."/>
            <person name="Alikhan N.F."/>
            <person name="Baker D."/>
            <person name="Gharbi K."/>
            <person name="Hall N."/>
            <person name="Watson M."/>
            <person name="Adriaenssens E.M."/>
            <person name="Foster-Nyarko E."/>
            <person name="Jarju S."/>
            <person name="Secka A."/>
            <person name="Antonio M."/>
            <person name="Oren A."/>
            <person name="Chaudhuri R.R."/>
            <person name="La Ragione R."/>
            <person name="Hildebrand F."/>
            <person name="Pallen M.J."/>
        </authorList>
    </citation>
    <scope>NUCLEOTIDE SEQUENCE</scope>
    <source>
        <strain evidence="2">378</strain>
    </source>
</reference>
<feature type="region of interest" description="Disordered" evidence="1">
    <location>
        <begin position="273"/>
        <end position="300"/>
    </location>
</feature>
<comment type="caution">
    <text evidence="2">The sequence shown here is derived from an EMBL/GenBank/DDBJ whole genome shotgun (WGS) entry which is preliminary data.</text>
</comment>
<organism evidence="2 3">
    <name type="scientific">Candidatus Anaerobiospirillum pullicola</name>
    <dbReference type="NCBI Taxonomy" id="2838451"/>
    <lineage>
        <taxon>Bacteria</taxon>
        <taxon>Pseudomonadati</taxon>
        <taxon>Pseudomonadota</taxon>
        <taxon>Gammaproteobacteria</taxon>
        <taxon>Aeromonadales</taxon>
        <taxon>Succinivibrionaceae</taxon>
        <taxon>Anaerobiospirillum</taxon>
    </lineage>
</organism>
<accession>A0A948THV9</accession>
<evidence type="ECO:0000313" key="3">
    <source>
        <dbReference type="Proteomes" id="UP000733611"/>
    </source>
</evidence>
<gene>
    <name evidence="2" type="ORF">H9847_10040</name>
</gene>
<reference evidence="2" key="2">
    <citation type="submission" date="2021-04" db="EMBL/GenBank/DDBJ databases">
        <authorList>
            <person name="Gilroy R."/>
        </authorList>
    </citation>
    <scope>NUCLEOTIDE SEQUENCE</scope>
    <source>
        <strain evidence="2">378</strain>
    </source>
</reference>
<feature type="region of interest" description="Disordered" evidence="1">
    <location>
        <begin position="1"/>
        <end position="34"/>
    </location>
</feature>
<proteinExistence type="predicted"/>
<protein>
    <submittedName>
        <fullName evidence="2">Uncharacterized protein</fullName>
    </submittedName>
</protein>
<evidence type="ECO:0000256" key="1">
    <source>
        <dbReference type="SAM" id="MobiDB-lite"/>
    </source>
</evidence>